<dbReference type="AlphaFoldDB" id="A0A089LMW9"/>
<name>A0A089LMW9_9BACL</name>
<dbReference type="Gene3D" id="1.10.10.10">
    <property type="entry name" value="Winged helix-like DNA-binding domain superfamily/Winged helix DNA-binding domain"/>
    <property type="match status" value="1"/>
</dbReference>
<proteinExistence type="predicted"/>
<dbReference type="InterPro" id="IPR000835">
    <property type="entry name" value="HTH_MarR-typ"/>
</dbReference>
<feature type="domain" description="HTH marR-type" evidence="4">
    <location>
        <begin position="1"/>
        <end position="127"/>
    </location>
</feature>
<evidence type="ECO:0000256" key="2">
    <source>
        <dbReference type="ARBA" id="ARBA00023125"/>
    </source>
</evidence>
<dbReference type="InterPro" id="IPR011991">
    <property type="entry name" value="ArsR-like_HTH"/>
</dbReference>
<dbReference type="SUPFAM" id="SSF46785">
    <property type="entry name" value="Winged helix' DNA-binding domain"/>
    <property type="match status" value="1"/>
</dbReference>
<dbReference type="EMBL" id="CP009286">
    <property type="protein sequence ID" value="AIQ62252.1"/>
    <property type="molecule type" value="Genomic_DNA"/>
</dbReference>
<dbReference type="KEGG" id="pste:PSTEL_03095"/>
<dbReference type="GO" id="GO:0003700">
    <property type="term" value="F:DNA-binding transcription factor activity"/>
    <property type="evidence" value="ECO:0007669"/>
    <property type="project" value="InterPro"/>
</dbReference>
<dbReference type="CDD" id="cd00090">
    <property type="entry name" value="HTH_ARSR"/>
    <property type="match status" value="1"/>
</dbReference>
<accession>A0A089LMW9</accession>
<dbReference type="PANTHER" id="PTHR42756:SF1">
    <property type="entry name" value="TRANSCRIPTIONAL REPRESSOR OF EMRAB OPERON"/>
    <property type="match status" value="1"/>
</dbReference>
<dbReference type="InterPro" id="IPR036390">
    <property type="entry name" value="WH_DNA-bd_sf"/>
</dbReference>
<dbReference type="GO" id="GO:0003677">
    <property type="term" value="F:DNA binding"/>
    <property type="evidence" value="ECO:0007669"/>
    <property type="project" value="UniProtKB-KW"/>
</dbReference>
<keyword evidence="1" id="KW-0805">Transcription regulation</keyword>
<dbReference type="PANTHER" id="PTHR42756">
    <property type="entry name" value="TRANSCRIPTIONAL REGULATOR, MARR"/>
    <property type="match status" value="1"/>
</dbReference>
<keyword evidence="3" id="KW-0804">Transcription</keyword>
<dbReference type="InterPro" id="IPR036388">
    <property type="entry name" value="WH-like_DNA-bd_sf"/>
</dbReference>
<dbReference type="HOGENOM" id="CLU_083287_18_0_9"/>
<dbReference type="PROSITE" id="PS50995">
    <property type="entry name" value="HTH_MARR_2"/>
    <property type="match status" value="1"/>
</dbReference>
<reference evidence="5 6" key="1">
    <citation type="submission" date="2014-08" db="EMBL/GenBank/DDBJ databases">
        <title>Comparative genomics of the Paenibacillus odorifer group.</title>
        <authorList>
            <person name="den Bakker H.C."/>
            <person name="Tsai Y.-C."/>
            <person name="Martin N."/>
            <person name="Korlach J."/>
            <person name="Wiedmann M."/>
        </authorList>
    </citation>
    <scope>NUCLEOTIDE SEQUENCE [LARGE SCALE GENOMIC DNA]</scope>
    <source>
        <strain evidence="5 6">DSM 14472</strain>
    </source>
</reference>
<evidence type="ECO:0000313" key="6">
    <source>
        <dbReference type="Proteomes" id="UP000029507"/>
    </source>
</evidence>
<protein>
    <submittedName>
        <fullName evidence="5">MarR family transcriptional regulator</fullName>
    </submittedName>
</protein>
<dbReference type="Proteomes" id="UP000029507">
    <property type="component" value="Chromosome"/>
</dbReference>
<dbReference type="SMART" id="SM00347">
    <property type="entry name" value="HTH_MARR"/>
    <property type="match status" value="1"/>
</dbReference>
<keyword evidence="6" id="KW-1185">Reference proteome</keyword>
<evidence type="ECO:0000313" key="5">
    <source>
        <dbReference type="EMBL" id="AIQ62252.1"/>
    </source>
</evidence>
<dbReference type="STRING" id="169760.PSTEL_03095"/>
<keyword evidence="2" id="KW-0238">DNA-binding</keyword>
<sequence length="132" mass="14976">MFELLQDLNKALAPKFEQCAGISPTRLRLLDELYRVDGVSQNVLQRKIGIDPAAVTRHLRGLEEKGMIVRRTHPDDSRATLVSLSDHGRATIGHYRGERERFMNSLLVGFPEDDKRAAEAMLTRLLHNMKAL</sequence>
<evidence type="ECO:0000259" key="4">
    <source>
        <dbReference type="PROSITE" id="PS50995"/>
    </source>
</evidence>
<evidence type="ECO:0000256" key="1">
    <source>
        <dbReference type="ARBA" id="ARBA00023015"/>
    </source>
</evidence>
<gene>
    <name evidence="5" type="ORF">PSTEL_03095</name>
</gene>
<organism evidence="5 6">
    <name type="scientific">Paenibacillus stellifer</name>
    <dbReference type="NCBI Taxonomy" id="169760"/>
    <lineage>
        <taxon>Bacteria</taxon>
        <taxon>Bacillati</taxon>
        <taxon>Bacillota</taxon>
        <taxon>Bacilli</taxon>
        <taxon>Bacillales</taxon>
        <taxon>Paenibacillaceae</taxon>
        <taxon>Paenibacillus</taxon>
    </lineage>
</organism>
<evidence type="ECO:0000256" key="3">
    <source>
        <dbReference type="ARBA" id="ARBA00023163"/>
    </source>
</evidence>
<dbReference type="PRINTS" id="PR00598">
    <property type="entry name" value="HTHMARR"/>
</dbReference>
<dbReference type="Pfam" id="PF01047">
    <property type="entry name" value="MarR"/>
    <property type="match status" value="1"/>
</dbReference>